<evidence type="ECO:0000313" key="6">
    <source>
        <dbReference type="Proteomes" id="UP000076420"/>
    </source>
</evidence>
<keyword evidence="4" id="KW-0482">Metalloprotease</keyword>
<organism evidence="5 6">
    <name type="scientific">Biomphalaria glabrata</name>
    <name type="common">Bloodfluke planorb</name>
    <name type="synonym">Freshwater snail</name>
    <dbReference type="NCBI Taxonomy" id="6526"/>
    <lineage>
        <taxon>Eukaryota</taxon>
        <taxon>Metazoa</taxon>
        <taxon>Spiralia</taxon>
        <taxon>Lophotrochozoa</taxon>
        <taxon>Mollusca</taxon>
        <taxon>Gastropoda</taxon>
        <taxon>Heterobranchia</taxon>
        <taxon>Euthyneura</taxon>
        <taxon>Panpulmonata</taxon>
        <taxon>Hygrophila</taxon>
        <taxon>Lymnaeoidea</taxon>
        <taxon>Planorbidae</taxon>
        <taxon>Biomphalaria</taxon>
    </lineage>
</organism>
<protein>
    <submittedName>
        <fullName evidence="5">Uncharacterized protein</fullName>
    </submittedName>
</protein>
<evidence type="ECO:0000256" key="1">
    <source>
        <dbReference type="ARBA" id="ARBA00022670"/>
    </source>
</evidence>
<dbReference type="Proteomes" id="UP000076420">
    <property type="component" value="Unassembled WGS sequence"/>
</dbReference>
<sequence>EGKYDLFCSLQQLLDRALQDECQRQFIDETVIRRFRHFGGVRIEDDIAVTETGCELLSVVPRTVEEIELVMAEGRSSHQPLPQEKK</sequence>
<dbReference type="PANTHER" id="PTHR48480:SF2">
    <property type="entry name" value="PEPTIDASE D"/>
    <property type="match status" value="1"/>
</dbReference>
<dbReference type="SUPFAM" id="SSF55920">
    <property type="entry name" value="Creatinase/aminopeptidase"/>
    <property type="match status" value="1"/>
</dbReference>
<dbReference type="VEuPathDB" id="VectorBase:BGLAX_039304"/>
<accession>A0A2C9KYY0</accession>
<dbReference type="Gene3D" id="3.90.230.10">
    <property type="entry name" value="Creatinase/methionine aminopeptidase superfamily"/>
    <property type="match status" value="1"/>
</dbReference>
<gene>
    <name evidence="5" type="primary">106071195</name>
</gene>
<dbReference type="KEGG" id="bgt:106071195"/>
<keyword evidence="1" id="KW-0645">Protease</keyword>
<dbReference type="GO" id="GO:0046872">
    <property type="term" value="F:metal ion binding"/>
    <property type="evidence" value="ECO:0007669"/>
    <property type="project" value="UniProtKB-KW"/>
</dbReference>
<keyword evidence="3" id="KW-0378">Hydrolase</keyword>
<dbReference type="InterPro" id="IPR052433">
    <property type="entry name" value="X-Pro_dipept-like"/>
</dbReference>
<dbReference type="InterPro" id="IPR036005">
    <property type="entry name" value="Creatinase/aminopeptidase-like"/>
</dbReference>
<evidence type="ECO:0000256" key="2">
    <source>
        <dbReference type="ARBA" id="ARBA00022723"/>
    </source>
</evidence>
<dbReference type="AlphaFoldDB" id="A0A2C9KYY0"/>
<dbReference type="GO" id="GO:0008237">
    <property type="term" value="F:metallopeptidase activity"/>
    <property type="evidence" value="ECO:0007669"/>
    <property type="project" value="UniProtKB-KW"/>
</dbReference>
<evidence type="ECO:0000256" key="3">
    <source>
        <dbReference type="ARBA" id="ARBA00022801"/>
    </source>
</evidence>
<dbReference type="GO" id="GO:0006508">
    <property type="term" value="P:proteolysis"/>
    <property type="evidence" value="ECO:0007669"/>
    <property type="project" value="UniProtKB-KW"/>
</dbReference>
<evidence type="ECO:0000256" key="4">
    <source>
        <dbReference type="ARBA" id="ARBA00023049"/>
    </source>
</evidence>
<evidence type="ECO:0000313" key="5">
    <source>
        <dbReference type="EnsemblMetazoa" id="BGLB025158-PA"/>
    </source>
</evidence>
<dbReference type="STRING" id="6526.A0A2C9KYY0"/>
<reference evidence="5" key="1">
    <citation type="submission" date="2020-05" db="UniProtKB">
        <authorList>
            <consortium name="EnsemblMetazoa"/>
        </authorList>
    </citation>
    <scope>IDENTIFICATION</scope>
    <source>
        <strain evidence="5">BB02</strain>
    </source>
</reference>
<dbReference type="EnsemblMetazoa" id="BGLB025158-RA">
    <property type="protein sequence ID" value="BGLB025158-PA"/>
    <property type="gene ID" value="BGLB025158"/>
</dbReference>
<name>A0A2C9KYY0_BIOGL</name>
<keyword evidence="2" id="KW-0479">Metal-binding</keyword>
<dbReference type="VEuPathDB" id="VectorBase:BGLB025158"/>
<proteinExistence type="predicted"/>
<dbReference type="PANTHER" id="PTHR48480">
    <property type="match status" value="1"/>
</dbReference>